<accession>A0A1H2NQH0</accession>
<dbReference type="AlphaFoldDB" id="A0A1H2NQH0"/>
<dbReference type="EMBL" id="LT629802">
    <property type="protein sequence ID" value="SDV07315.1"/>
    <property type="molecule type" value="Genomic_DNA"/>
</dbReference>
<organism evidence="2 3">
    <name type="scientific">Pseudomonas mucidolens</name>
    <dbReference type="NCBI Taxonomy" id="46679"/>
    <lineage>
        <taxon>Bacteria</taxon>
        <taxon>Pseudomonadati</taxon>
        <taxon>Pseudomonadota</taxon>
        <taxon>Gammaproteobacteria</taxon>
        <taxon>Pseudomonadales</taxon>
        <taxon>Pseudomonadaceae</taxon>
        <taxon>Pseudomonas</taxon>
    </lineage>
</organism>
<evidence type="ECO:0000313" key="3">
    <source>
        <dbReference type="Proteomes" id="UP000198600"/>
    </source>
</evidence>
<feature type="transmembrane region" description="Helical" evidence="1">
    <location>
        <begin position="21"/>
        <end position="46"/>
    </location>
</feature>
<keyword evidence="1" id="KW-0812">Transmembrane</keyword>
<dbReference type="RefSeq" id="WP_084380968.1">
    <property type="nucleotide sequence ID" value="NZ_LS483433.1"/>
</dbReference>
<sequence>MNNKKSTLLLAVKNIKDIDDNIFKALVSSSIFIIILGFSFSTIVLLTTGFGDKAFSRNLCFTNNCIQNFKSIFSSVLDIISTTGVILGGLITLGAIIIALLSYLSSNRALALANHLSHMSIFSNYIHREIEKKGRLNKSSFDTLKWYNLIYHDQELGELIVSKKYELFISDINLQIQRSNRLITKEDDGRYLYKTHQALMKSVLIQAGIELSALPRLDFHEVEGEVIQLIEIINKSFCKSTENLKIEKRIYL</sequence>
<dbReference type="Proteomes" id="UP000198600">
    <property type="component" value="Chromosome I"/>
</dbReference>
<evidence type="ECO:0000256" key="1">
    <source>
        <dbReference type="SAM" id="Phobius"/>
    </source>
</evidence>
<name>A0A1H2NQH0_9PSED</name>
<gene>
    <name evidence="2" type="ORF">SAMN05216202_4306</name>
</gene>
<evidence type="ECO:0000313" key="2">
    <source>
        <dbReference type="EMBL" id="SDV07315.1"/>
    </source>
</evidence>
<keyword evidence="3" id="KW-1185">Reference proteome</keyword>
<dbReference type="NCBIfam" id="NF038235">
    <property type="entry name" value="retron_Ec48_2TM"/>
    <property type="match status" value="1"/>
</dbReference>
<feature type="transmembrane region" description="Helical" evidence="1">
    <location>
        <begin position="79"/>
        <end position="104"/>
    </location>
</feature>
<dbReference type="InterPro" id="IPR053597">
    <property type="entry name" value="Retron_Ec48_antiviral"/>
</dbReference>
<reference evidence="3" key="1">
    <citation type="submission" date="2016-10" db="EMBL/GenBank/DDBJ databases">
        <authorList>
            <person name="Varghese N."/>
            <person name="Submissions S."/>
        </authorList>
    </citation>
    <scope>NUCLEOTIDE SEQUENCE [LARGE SCALE GENOMIC DNA]</scope>
    <source>
        <strain evidence="3">LMG 2223</strain>
    </source>
</reference>
<keyword evidence="1" id="KW-0472">Membrane</keyword>
<protein>
    <submittedName>
        <fullName evidence="2">Uncharacterized protein</fullName>
    </submittedName>
</protein>
<proteinExistence type="predicted"/>
<dbReference type="OrthoDB" id="9152056at2"/>
<keyword evidence="1" id="KW-1133">Transmembrane helix</keyword>